<comment type="similarity">
    <text evidence="3 8">Belongs to the transthyretin family. 5-hydroxyisourate hydrolase subfamily.</text>
</comment>
<evidence type="ECO:0000256" key="8">
    <source>
        <dbReference type="RuleBase" id="RU361270"/>
    </source>
</evidence>
<feature type="binding site" evidence="7">
    <location>
        <position position="7"/>
    </location>
    <ligand>
        <name>substrate</name>
    </ligand>
</feature>
<keyword evidence="6 8" id="KW-0378">Hydrolase</keyword>
<dbReference type="PROSITE" id="PS00768">
    <property type="entry name" value="TRANSTHYRETIN_1"/>
    <property type="match status" value="1"/>
</dbReference>
<dbReference type="InterPro" id="IPR023418">
    <property type="entry name" value="Thyroxine_BS"/>
</dbReference>
<evidence type="ECO:0000256" key="6">
    <source>
        <dbReference type="ARBA" id="ARBA00022801"/>
    </source>
</evidence>
<comment type="function">
    <text evidence="2">Catalyzes the hydrolysis of 5-hydroxyisourate (HIU) to 2-oxo-4-hydroxy-4-carboxy-5-ureidoimidazoline (OHCU).</text>
</comment>
<dbReference type="InterPro" id="IPR036817">
    <property type="entry name" value="Transthyretin/HIU_hydrolase_sf"/>
</dbReference>
<dbReference type="InterPro" id="IPR000895">
    <property type="entry name" value="Transthyretin/HIU_hydrolase"/>
</dbReference>
<proteinExistence type="inferred from homology"/>
<dbReference type="GO" id="GO:0033971">
    <property type="term" value="F:hydroxyisourate hydrolase activity"/>
    <property type="evidence" value="ECO:0007669"/>
    <property type="project" value="UniProtKB-EC"/>
</dbReference>
<gene>
    <name evidence="10" type="primary">uraH</name>
    <name evidence="10" type="ORF">J4H85_01845</name>
</gene>
<dbReference type="EC" id="3.5.2.17" evidence="8"/>
<name>A0A939QBJ9_9MICO</name>
<dbReference type="Proteomes" id="UP000668403">
    <property type="component" value="Unassembled WGS sequence"/>
</dbReference>
<dbReference type="PRINTS" id="PR00189">
    <property type="entry name" value="TRNSTHYRETIN"/>
</dbReference>
<dbReference type="EMBL" id="JAGFBF010000001">
    <property type="protein sequence ID" value="MBO2988741.1"/>
    <property type="molecule type" value="Genomic_DNA"/>
</dbReference>
<dbReference type="SUPFAM" id="SSF49472">
    <property type="entry name" value="Transthyretin (synonym: prealbumin)"/>
    <property type="match status" value="1"/>
</dbReference>
<dbReference type="PANTHER" id="PTHR10395">
    <property type="entry name" value="URICASE AND TRANSTHYRETIN-RELATED"/>
    <property type="match status" value="1"/>
</dbReference>
<comment type="subunit">
    <text evidence="4 8">Homotetramer.</text>
</comment>
<comment type="catalytic activity">
    <reaction evidence="1 8">
        <text>5-hydroxyisourate + H2O = 5-hydroxy-2-oxo-4-ureido-2,5-dihydro-1H-imidazole-5-carboxylate + H(+)</text>
        <dbReference type="Rhea" id="RHEA:23736"/>
        <dbReference type="ChEBI" id="CHEBI:15377"/>
        <dbReference type="ChEBI" id="CHEBI:15378"/>
        <dbReference type="ChEBI" id="CHEBI:18072"/>
        <dbReference type="ChEBI" id="CHEBI:58639"/>
        <dbReference type="EC" id="3.5.2.17"/>
    </reaction>
</comment>
<dbReference type="InterPro" id="IPR014306">
    <property type="entry name" value="Hydroxyisourate_hydrolase"/>
</dbReference>
<evidence type="ECO:0000313" key="10">
    <source>
        <dbReference type="EMBL" id="MBO2988741.1"/>
    </source>
</evidence>
<evidence type="ECO:0000259" key="9">
    <source>
        <dbReference type="SMART" id="SM00095"/>
    </source>
</evidence>
<dbReference type="NCBIfam" id="TIGR02962">
    <property type="entry name" value="hdxy_isourate"/>
    <property type="match status" value="1"/>
</dbReference>
<dbReference type="CDD" id="cd05822">
    <property type="entry name" value="TLP_HIUase"/>
    <property type="match status" value="1"/>
</dbReference>
<dbReference type="AlphaFoldDB" id="A0A939QBJ9"/>
<reference evidence="10" key="1">
    <citation type="submission" date="2021-03" db="EMBL/GenBank/DDBJ databases">
        <title>Leucobacter chromiisoli sp. nov., isolated from chromium-containing soil of chemical plant.</title>
        <authorList>
            <person name="Xu Z."/>
        </authorList>
    </citation>
    <scope>NUCLEOTIDE SEQUENCE</scope>
    <source>
        <strain evidence="10">K 70/01</strain>
    </source>
</reference>
<feature type="binding site" evidence="7">
    <location>
        <position position="105"/>
    </location>
    <ligand>
        <name>substrate</name>
    </ligand>
</feature>
<evidence type="ECO:0000256" key="5">
    <source>
        <dbReference type="ARBA" id="ARBA00022631"/>
    </source>
</evidence>
<accession>A0A939QBJ9</accession>
<dbReference type="GO" id="GO:0006144">
    <property type="term" value="P:purine nucleobase metabolic process"/>
    <property type="evidence" value="ECO:0007669"/>
    <property type="project" value="UniProtKB-KW"/>
</dbReference>
<dbReference type="SMART" id="SM00095">
    <property type="entry name" value="TR_THY"/>
    <property type="match status" value="1"/>
</dbReference>
<evidence type="ECO:0000256" key="3">
    <source>
        <dbReference type="ARBA" id="ARBA00009850"/>
    </source>
</evidence>
<feature type="binding site" evidence="7">
    <location>
        <position position="42"/>
    </location>
    <ligand>
        <name>substrate</name>
    </ligand>
</feature>
<evidence type="ECO:0000313" key="11">
    <source>
        <dbReference type="Proteomes" id="UP000668403"/>
    </source>
</evidence>
<dbReference type="InterPro" id="IPR023416">
    <property type="entry name" value="Transthyretin/HIU_hydrolase_d"/>
</dbReference>
<dbReference type="Gene3D" id="2.60.40.180">
    <property type="entry name" value="Transthyretin/hydroxyisourate hydrolase domain"/>
    <property type="match status" value="1"/>
</dbReference>
<sequence length="108" mass="11918">MSHITTHILDASLGRPAADVRVVLETGTGETVAEGRTNRDGRVGDLGPERLELGHYRLRFEVAEYFAASGTPTFYPVVTIDFHVADAEQHYHVPLLISPFAYSTYRGS</sequence>
<evidence type="ECO:0000256" key="7">
    <source>
        <dbReference type="PIRSR" id="PIRSR600895-51"/>
    </source>
</evidence>
<dbReference type="Pfam" id="PF00576">
    <property type="entry name" value="Transthyretin"/>
    <property type="match status" value="1"/>
</dbReference>
<evidence type="ECO:0000256" key="2">
    <source>
        <dbReference type="ARBA" id="ARBA00002704"/>
    </source>
</evidence>
<evidence type="ECO:0000256" key="1">
    <source>
        <dbReference type="ARBA" id="ARBA00001043"/>
    </source>
</evidence>
<organism evidence="10 11">
    <name type="scientific">Leucobacter tardus</name>
    <dbReference type="NCBI Taxonomy" id="501483"/>
    <lineage>
        <taxon>Bacteria</taxon>
        <taxon>Bacillati</taxon>
        <taxon>Actinomycetota</taxon>
        <taxon>Actinomycetes</taxon>
        <taxon>Micrococcales</taxon>
        <taxon>Microbacteriaceae</taxon>
        <taxon>Leucobacter</taxon>
    </lineage>
</organism>
<protein>
    <recommendedName>
        <fullName evidence="8">5-hydroxyisourate hydrolase</fullName>
        <shortName evidence="8">HIU hydrolase</shortName>
        <shortName evidence="8">HIUHase</shortName>
        <ecNumber evidence="8">3.5.2.17</ecNumber>
    </recommendedName>
</protein>
<dbReference type="RefSeq" id="WP_208236341.1">
    <property type="nucleotide sequence ID" value="NZ_BAAAQU010000001.1"/>
</dbReference>
<keyword evidence="11" id="KW-1185">Reference proteome</keyword>
<feature type="domain" description="Transthyretin/hydroxyisourate hydrolase" evidence="9">
    <location>
        <begin position="1"/>
        <end position="107"/>
    </location>
</feature>
<evidence type="ECO:0000256" key="4">
    <source>
        <dbReference type="ARBA" id="ARBA00011881"/>
    </source>
</evidence>
<keyword evidence="5 8" id="KW-0659">Purine metabolism</keyword>
<comment type="caution">
    <text evidence="10">The sequence shown here is derived from an EMBL/GenBank/DDBJ whole genome shotgun (WGS) entry which is preliminary data.</text>
</comment>
<dbReference type="PANTHER" id="PTHR10395:SF7">
    <property type="entry name" value="5-HYDROXYISOURATE HYDROLASE"/>
    <property type="match status" value="1"/>
</dbReference>